<comment type="caution">
    <text evidence="1">The sequence shown here is derived from an EMBL/GenBank/DDBJ whole genome shotgun (WGS) entry which is preliminary data.</text>
</comment>
<protein>
    <submittedName>
        <fullName evidence="1">UPF0175 family protein</fullName>
    </submittedName>
</protein>
<name>A0A552DYR3_MICAE</name>
<organism evidence="1 2">
    <name type="scientific">Microcystis aeruginosa Ma_QC_B_20070730_S2</name>
    <dbReference type="NCBI Taxonomy" id="2486256"/>
    <lineage>
        <taxon>Bacteria</taxon>
        <taxon>Bacillati</taxon>
        <taxon>Cyanobacteriota</taxon>
        <taxon>Cyanophyceae</taxon>
        <taxon>Oscillatoriophycideae</taxon>
        <taxon>Chroococcales</taxon>
        <taxon>Microcystaceae</taxon>
        <taxon>Microcystis</taxon>
    </lineage>
</organism>
<dbReference type="EMBL" id="SFBK01000088">
    <property type="protein sequence ID" value="TRU27379.1"/>
    <property type="molecule type" value="Genomic_DNA"/>
</dbReference>
<evidence type="ECO:0000313" key="1">
    <source>
        <dbReference type="EMBL" id="TRU27379.1"/>
    </source>
</evidence>
<dbReference type="Proteomes" id="UP000320551">
    <property type="component" value="Unassembled WGS sequence"/>
</dbReference>
<dbReference type="AlphaFoldDB" id="A0A552DYR3"/>
<accession>A0A552DYR3</accession>
<evidence type="ECO:0000313" key="2">
    <source>
        <dbReference type="Proteomes" id="UP000320551"/>
    </source>
</evidence>
<gene>
    <name evidence="1" type="ORF">EWV80_06965</name>
</gene>
<sequence>MSVVIPDEIFQASGLSEEELLQEVVLMLYEKKRISIGKASNLLGINLIEFQHLLASKDMYIHYDIEDLHEDVNTLKRLGRL</sequence>
<proteinExistence type="predicted"/>
<dbReference type="Pfam" id="PF03683">
    <property type="entry name" value="UPF0175"/>
    <property type="match status" value="1"/>
</dbReference>
<dbReference type="InterPro" id="IPR005368">
    <property type="entry name" value="UPF0175"/>
</dbReference>
<reference evidence="1 2" key="1">
    <citation type="submission" date="2019-01" db="EMBL/GenBank/DDBJ databases">
        <title>Coherence of Microcystis species and biogeography revealed through population genomics.</title>
        <authorList>
            <person name="Perez-Carrascal O.M."/>
            <person name="Terrat Y."/>
            <person name="Giani A."/>
            <person name="Fortin N."/>
            <person name="Tromas N."/>
            <person name="Shapiro B.J."/>
        </authorList>
    </citation>
    <scope>NUCLEOTIDE SEQUENCE [LARGE SCALE GENOMIC DNA]</scope>
    <source>
        <strain evidence="1">Ma_QC_B_20070730_S2</strain>
    </source>
</reference>